<dbReference type="EMBL" id="FNQC01000023">
    <property type="protein sequence ID" value="SDZ55042.1"/>
    <property type="molecule type" value="Genomic_DNA"/>
</dbReference>
<proteinExistence type="predicted"/>
<reference evidence="2 3" key="1">
    <citation type="submission" date="2016-10" db="EMBL/GenBank/DDBJ databases">
        <authorList>
            <person name="Varghese N."/>
            <person name="Submissions S."/>
        </authorList>
    </citation>
    <scope>NUCLEOTIDE SEQUENCE [LARGE SCALE GENOMIC DNA]</scope>
    <source>
        <strain evidence="2 3">DSM 17997</strain>
    </source>
</reference>
<dbReference type="Pfam" id="PF20130">
    <property type="entry name" value="DUF6520"/>
    <property type="match status" value="1"/>
</dbReference>
<evidence type="ECO:0000256" key="1">
    <source>
        <dbReference type="SAM" id="SignalP"/>
    </source>
</evidence>
<evidence type="ECO:0000313" key="3">
    <source>
        <dbReference type="Proteomes" id="UP000199663"/>
    </source>
</evidence>
<feature type="signal peptide" evidence="1">
    <location>
        <begin position="1"/>
        <end position="23"/>
    </location>
</feature>
<evidence type="ECO:0000313" key="2">
    <source>
        <dbReference type="EMBL" id="SDZ55042.1"/>
    </source>
</evidence>
<dbReference type="Proteomes" id="UP000199663">
    <property type="component" value="Unassembled WGS sequence"/>
</dbReference>
<organism evidence="2 3">
    <name type="scientific">Rhodonellum ikkaensis</name>
    <dbReference type="NCBI Taxonomy" id="336829"/>
    <lineage>
        <taxon>Bacteria</taxon>
        <taxon>Pseudomonadati</taxon>
        <taxon>Bacteroidota</taxon>
        <taxon>Cytophagia</taxon>
        <taxon>Cytophagales</taxon>
        <taxon>Cytophagaceae</taxon>
        <taxon>Rhodonellum</taxon>
    </lineage>
</organism>
<dbReference type="InterPro" id="IPR045391">
    <property type="entry name" value="DUF6520"/>
</dbReference>
<gene>
    <name evidence="2" type="ORF">SAMN05444412_1239</name>
</gene>
<name>A0A1H3TY70_9BACT</name>
<comment type="caution">
    <text evidence="2">The sequence shown here is derived from an EMBL/GenBank/DDBJ whole genome shotgun (WGS) entry which is preliminary data.</text>
</comment>
<accession>A0A1H3TY70</accession>
<sequence>MKNQMKVLLRGGVLMLAAVFAFAFTEPKVESNNQLFGNLNGTWVPIPDQPPGPSTYACEDSQNTCVAKFQNDIPDMDNVIPGTLIEGTYRPN</sequence>
<feature type="chain" id="PRO_5046257865" description="Secreted protein" evidence="1">
    <location>
        <begin position="24"/>
        <end position="92"/>
    </location>
</feature>
<dbReference type="RefSeq" id="WP_019600683.1">
    <property type="nucleotide sequence ID" value="NZ_FNQC01000023.1"/>
</dbReference>
<evidence type="ECO:0008006" key="4">
    <source>
        <dbReference type="Google" id="ProtNLM"/>
    </source>
</evidence>
<keyword evidence="1" id="KW-0732">Signal</keyword>
<keyword evidence="3" id="KW-1185">Reference proteome</keyword>
<protein>
    <recommendedName>
        <fullName evidence="4">Secreted protein</fullName>
    </recommendedName>
</protein>